<dbReference type="InterPro" id="IPR018028">
    <property type="entry name" value="Catalase"/>
</dbReference>
<dbReference type="SMART" id="SM01060">
    <property type="entry name" value="Catalase"/>
    <property type="match status" value="1"/>
</dbReference>
<name>A0A0L7L7S9_OPEBR</name>
<proteinExistence type="predicted"/>
<dbReference type="InterPro" id="IPR011614">
    <property type="entry name" value="Catalase_core"/>
</dbReference>
<dbReference type="PRINTS" id="PR00067">
    <property type="entry name" value="CATALASE"/>
</dbReference>
<dbReference type="GO" id="GO:0042744">
    <property type="term" value="P:hydrogen peroxide catabolic process"/>
    <property type="evidence" value="ECO:0007669"/>
    <property type="project" value="TreeGrafter"/>
</dbReference>
<dbReference type="STRING" id="104452.A0A0L7L7S9"/>
<dbReference type="GO" id="GO:0005737">
    <property type="term" value="C:cytoplasm"/>
    <property type="evidence" value="ECO:0007669"/>
    <property type="project" value="TreeGrafter"/>
</dbReference>
<accession>A0A0L7L7S9</accession>
<dbReference type="GO" id="GO:0042542">
    <property type="term" value="P:response to hydrogen peroxide"/>
    <property type="evidence" value="ECO:0007669"/>
    <property type="project" value="TreeGrafter"/>
</dbReference>
<dbReference type="Proteomes" id="UP000037510">
    <property type="component" value="Unassembled WGS sequence"/>
</dbReference>
<feature type="domain" description="Catalase core" evidence="1">
    <location>
        <begin position="66"/>
        <end position="245"/>
    </location>
</feature>
<dbReference type="GO" id="GO:0020037">
    <property type="term" value="F:heme binding"/>
    <property type="evidence" value="ECO:0007669"/>
    <property type="project" value="InterPro"/>
</dbReference>
<reference evidence="2 3" key="1">
    <citation type="journal article" date="2015" name="Genome Biol. Evol.">
        <title>The genome of winter moth (Operophtera brumata) provides a genomic perspective on sexual dimorphism and phenology.</title>
        <authorList>
            <person name="Derks M.F."/>
            <person name="Smit S."/>
            <person name="Salis L."/>
            <person name="Schijlen E."/>
            <person name="Bossers A."/>
            <person name="Mateman C."/>
            <person name="Pijl A.S."/>
            <person name="de Ridder D."/>
            <person name="Groenen M.A."/>
            <person name="Visser M.E."/>
            <person name="Megens H.J."/>
        </authorList>
    </citation>
    <scope>NUCLEOTIDE SEQUENCE [LARGE SCALE GENOMIC DNA]</scope>
    <source>
        <strain evidence="2">WM2013NL</strain>
        <tissue evidence="2">Head and thorax</tissue>
    </source>
</reference>
<evidence type="ECO:0000313" key="2">
    <source>
        <dbReference type="EMBL" id="KOB71552.1"/>
    </source>
</evidence>
<dbReference type="Gene3D" id="2.40.180.10">
    <property type="entry name" value="Catalase core domain"/>
    <property type="match status" value="1"/>
</dbReference>
<keyword evidence="3" id="KW-1185">Reference proteome</keyword>
<dbReference type="PROSITE" id="PS51402">
    <property type="entry name" value="CATALASE_3"/>
    <property type="match status" value="1"/>
</dbReference>
<dbReference type="AlphaFoldDB" id="A0A0L7L7S9"/>
<dbReference type="EMBL" id="JTDY01002374">
    <property type="protein sequence ID" value="KOB71552.1"/>
    <property type="molecule type" value="Genomic_DNA"/>
</dbReference>
<organism evidence="2 3">
    <name type="scientific">Operophtera brumata</name>
    <name type="common">Winter moth</name>
    <name type="synonym">Phalaena brumata</name>
    <dbReference type="NCBI Taxonomy" id="104452"/>
    <lineage>
        <taxon>Eukaryota</taxon>
        <taxon>Metazoa</taxon>
        <taxon>Ecdysozoa</taxon>
        <taxon>Arthropoda</taxon>
        <taxon>Hexapoda</taxon>
        <taxon>Insecta</taxon>
        <taxon>Pterygota</taxon>
        <taxon>Neoptera</taxon>
        <taxon>Endopterygota</taxon>
        <taxon>Lepidoptera</taxon>
        <taxon>Glossata</taxon>
        <taxon>Ditrysia</taxon>
        <taxon>Geometroidea</taxon>
        <taxon>Geometridae</taxon>
        <taxon>Larentiinae</taxon>
        <taxon>Operophtera</taxon>
    </lineage>
</organism>
<dbReference type="GO" id="GO:0004096">
    <property type="term" value="F:catalase activity"/>
    <property type="evidence" value="ECO:0007669"/>
    <property type="project" value="InterPro"/>
</dbReference>
<dbReference type="SUPFAM" id="SSF56634">
    <property type="entry name" value="Heme-dependent catalase-like"/>
    <property type="match status" value="1"/>
</dbReference>
<protein>
    <submittedName>
        <fullName evidence="2">Catalase</fullName>
    </submittedName>
</protein>
<dbReference type="PANTHER" id="PTHR11465">
    <property type="entry name" value="CATALASE"/>
    <property type="match status" value="1"/>
</dbReference>
<sequence length="245" mass="27810">MAPTEHTTNSGMIILPSNSGHLLFTTGICDRRSDNSPAESSLPMFFANCFGTLHGKSHLQEIDMLSTSNGVPVDVRKIFTVNADQFINDYHMDLRLSVGRERIPERIVHAKGTGAEGYFEVTHDVSMFTSADVFNGIGNKTRTRVRFSTSIPDRGGTDLLRDFKGLSAKLYTREGNLDFLYPIKFSPLVHAFKRNPVTPLYDFTQIWDFITLRPETFHTFLWLESDYGVPNGYRKMEAFPIHTYE</sequence>
<dbReference type="InterPro" id="IPR020835">
    <property type="entry name" value="Catalase_sf"/>
</dbReference>
<dbReference type="Pfam" id="PF00199">
    <property type="entry name" value="Catalase"/>
    <property type="match status" value="1"/>
</dbReference>
<comment type="caution">
    <text evidence="2">The sequence shown here is derived from an EMBL/GenBank/DDBJ whole genome shotgun (WGS) entry which is preliminary data.</text>
</comment>
<gene>
    <name evidence="2" type="ORF">OBRU01_13589</name>
</gene>
<evidence type="ECO:0000313" key="3">
    <source>
        <dbReference type="Proteomes" id="UP000037510"/>
    </source>
</evidence>
<evidence type="ECO:0000259" key="1">
    <source>
        <dbReference type="SMART" id="SM01060"/>
    </source>
</evidence>